<dbReference type="GO" id="GO:0046872">
    <property type="term" value="F:metal ion binding"/>
    <property type="evidence" value="ECO:0007669"/>
    <property type="project" value="UniProtKB-KW"/>
</dbReference>
<dbReference type="PANTHER" id="PTHR46124:SF2">
    <property type="entry name" value="D-AMINOACYL-TRNA DEACYLASE"/>
    <property type="match status" value="1"/>
</dbReference>
<dbReference type="NCBIfam" id="NF041926">
    <property type="entry name" value="QatD"/>
    <property type="match status" value="1"/>
</dbReference>
<dbReference type="EMBL" id="SZVP01000005">
    <property type="protein sequence ID" value="TMM45725.1"/>
    <property type="molecule type" value="Genomic_DNA"/>
</dbReference>
<keyword evidence="3" id="KW-0479">Metal-binding</keyword>
<evidence type="ECO:0000256" key="2">
    <source>
        <dbReference type="ARBA" id="ARBA00022801"/>
    </source>
</evidence>
<evidence type="ECO:0000256" key="3">
    <source>
        <dbReference type="PIRSR" id="PIRSR005902-1"/>
    </source>
</evidence>
<dbReference type="Gene3D" id="3.20.20.140">
    <property type="entry name" value="Metal-dependent hydrolases"/>
    <property type="match status" value="1"/>
</dbReference>
<feature type="binding site" evidence="3">
    <location>
        <position position="202"/>
    </location>
    <ligand>
        <name>a divalent metal cation</name>
        <dbReference type="ChEBI" id="CHEBI:60240"/>
        <label>1</label>
    </ligand>
</feature>
<feature type="binding site" evidence="3">
    <location>
        <position position="154"/>
    </location>
    <ligand>
        <name>a divalent metal cation</name>
        <dbReference type="ChEBI" id="CHEBI:60240"/>
        <label>2</label>
    </ligand>
</feature>
<organism evidence="4 5">
    <name type="scientific">Colwellia ponticola</name>
    <dbReference type="NCBI Taxonomy" id="2304625"/>
    <lineage>
        <taxon>Bacteria</taxon>
        <taxon>Pseudomonadati</taxon>
        <taxon>Pseudomonadota</taxon>
        <taxon>Gammaproteobacteria</taxon>
        <taxon>Alteromonadales</taxon>
        <taxon>Colwelliaceae</taxon>
        <taxon>Colwellia</taxon>
    </lineage>
</organism>
<dbReference type="PIRSF" id="PIRSF005902">
    <property type="entry name" value="DNase_TatD"/>
    <property type="match status" value="1"/>
</dbReference>
<reference evidence="4 5" key="1">
    <citation type="submission" date="2019-05" db="EMBL/GenBank/DDBJ databases">
        <title>Colwellia ponticola sp. nov., isolated from seawater.</title>
        <authorList>
            <person name="Yoon J.-H."/>
        </authorList>
    </citation>
    <scope>NUCLEOTIDE SEQUENCE [LARGE SCALE GENOMIC DNA]</scope>
    <source>
        <strain evidence="4 5">OISW-25</strain>
    </source>
</reference>
<protein>
    <submittedName>
        <fullName evidence="4">TatD family deoxyribonuclease</fullName>
    </submittedName>
</protein>
<dbReference type="GO" id="GO:0016788">
    <property type="term" value="F:hydrolase activity, acting on ester bonds"/>
    <property type="evidence" value="ECO:0007669"/>
    <property type="project" value="InterPro"/>
</dbReference>
<dbReference type="OrthoDB" id="9810005at2"/>
<keyword evidence="5" id="KW-1185">Reference proteome</keyword>
<dbReference type="RefSeq" id="WP_138622137.1">
    <property type="nucleotide sequence ID" value="NZ_SZVP01000005.1"/>
</dbReference>
<comment type="caution">
    <text evidence="4">The sequence shown here is derived from an EMBL/GenBank/DDBJ whole genome shotgun (WGS) entry which is preliminary data.</text>
</comment>
<feature type="binding site" evidence="3">
    <location>
        <position position="128"/>
    </location>
    <ligand>
        <name>a divalent metal cation</name>
        <dbReference type="ChEBI" id="CHEBI:60240"/>
        <label>2</label>
    </ligand>
</feature>
<dbReference type="SUPFAM" id="SSF51556">
    <property type="entry name" value="Metallo-dependent hydrolases"/>
    <property type="match status" value="1"/>
</dbReference>
<keyword evidence="2" id="KW-0378">Hydrolase</keyword>
<sequence>MNDKNIKLIDFHCHLDLCPEFTSAFNEIEQSIGVVAVTTTPLAWPVNRQKAQESSNIVAALGFHPQLVKSHKADFGVFEKYIDQTSVIGEVGLDNSKNFKDSINEQEEIFETILGFCKSRPGKILSIHSLKAESKVIGKLRDFSSQATCTPVMHWFTGSMTQAKHLLDLGAYFSFNHKMLKSNKGKELISYLPKDRLLTETDFPFTTNTSSISAIYESLTSTITSSSYLLKISEYDTRRVILNNASKLLSFV</sequence>
<comment type="similarity">
    <text evidence="1">Belongs to the metallo-dependent hydrolases superfamily. TatD-type hydrolase family.</text>
</comment>
<feature type="binding site" evidence="3">
    <location>
        <position position="90"/>
    </location>
    <ligand>
        <name>a divalent metal cation</name>
        <dbReference type="ChEBI" id="CHEBI:60240"/>
        <label>1</label>
    </ligand>
</feature>
<evidence type="ECO:0000313" key="4">
    <source>
        <dbReference type="EMBL" id="TMM45725.1"/>
    </source>
</evidence>
<dbReference type="Pfam" id="PF01026">
    <property type="entry name" value="TatD_DNase"/>
    <property type="match status" value="1"/>
</dbReference>
<dbReference type="AlphaFoldDB" id="A0A8H2PM19"/>
<name>A0A8H2PM19_9GAMM</name>
<dbReference type="InterPro" id="IPR001130">
    <property type="entry name" value="TatD-like"/>
</dbReference>
<accession>A0A8H2PM19</accession>
<feature type="binding site" evidence="3">
    <location>
        <position position="12"/>
    </location>
    <ligand>
        <name>a divalent metal cation</name>
        <dbReference type="ChEBI" id="CHEBI:60240"/>
        <label>1</label>
    </ligand>
</feature>
<evidence type="ECO:0000256" key="1">
    <source>
        <dbReference type="ARBA" id="ARBA00009275"/>
    </source>
</evidence>
<dbReference type="InterPro" id="IPR032466">
    <property type="entry name" value="Metal_Hydrolase"/>
</dbReference>
<dbReference type="PANTHER" id="PTHR46124">
    <property type="entry name" value="D-AMINOACYL-TRNA DEACYLASE"/>
    <property type="match status" value="1"/>
</dbReference>
<proteinExistence type="inferred from homology"/>
<dbReference type="PROSITE" id="PS01091">
    <property type="entry name" value="TATD_3"/>
    <property type="match status" value="1"/>
</dbReference>
<dbReference type="InterPro" id="IPR018228">
    <property type="entry name" value="DNase_TatD-rel_CS"/>
</dbReference>
<feature type="binding site" evidence="3">
    <location>
        <position position="14"/>
    </location>
    <ligand>
        <name>a divalent metal cation</name>
        <dbReference type="ChEBI" id="CHEBI:60240"/>
        <label>1</label>
    </ligand>
</feature>
<dbReference type="Proteomes" id="UP000307702">
    <property type="component" value="Unassembled WGS sequence"/>
</dbReference>
<dbReference type="InterPro" id="IPR049677">
    <property type="entry name" value="QatD"/>
</dbReference>
<gene>
    <name evidence="4" type="ORF">FCS21_07850</name>
</gene>
<evidence type="ECO:0000313" key="5">
    <source>
        <dbReference type="Proteomes" id="UP000307702"/>
    </source>
</evidence>